<dbReference type="KEGG" id="ovi:T265_00816"/>
<sequence length="216" mass="24576">MDGGEISKFHLRFHITSKYEDEVKAFRTFSKPCELHSLQACMREENQDHQPPRYSKPQKSTDELPEGFCRCVRLELRQPVIQLAEYSVSLCVHCDSSALAGPTSLICYICDLRICNVGWRLDCRSRLVPRRDASLTPDCTILLRDDAVASSAVGDKPPKLCDPYFVPLEESQIYGDQHPEWITLSLTICSSVTRKIIEFKNFGGAKYRNDNRLNTG</sequence>
<keyword evidence="2" id="KW-1185">Reference proteome</keyword>
<reference evidence="1 2" key="1">
    <citation type="submission" date="2013-11" db="EMBL/GenBank/DDBJ databases">
        <title>Opisthorchis viverrini - life in the bile duct.</title>
        <authorList>
            <person name="Young N.D."/>
            <person name="Nagarajan N."/>
            <person name="Lin S.J."/>
            <person name="Korhonen P.K."/>
            <person name="Jex A.R."/>
            <person name="Hall R.S."/>
            <person name="Safavi-Hemami H."/>
            <person name="Kaewkong W."/>
            <person name="Bertrand D."/>
            <person name="Gao S."/>
            <person name="Seet Q."/>
            <person name="Wongkham S."/>
            <person name="Teh B.T."/>
            <person name="Wongkham C."/>
            <person name="Intapan P.M."/>
            <person name="Maleewong W."/>
            <person name="Yang X."/>
            <person name="Hu M."/>
            <person name="Wang Z."/>
            <person name="Hofmann A."/>
            <person name="Sternberg P.W."/>
            <person name="Tan P."/>
            <person name="Wang J."/>
            <person name="Gasser R.B."/>
        </authorList>
    </citation>
    <scope>NUCLEOTIDE SEQUENCE [LARGE SCALE GENOMIC DNA]</scope>
</reference>
<name>A0A075AJG0_OPIVI</name>
<dbReference type="EMBL" id="KL596626">
    <property type="protein sequence ID" value="KER33319.1"/>
    <property type="molecule type" value="Genomic_DNA"/>
</dbReference>
<evidence type="ECO:0000313" key="2">
    <source>
        <dbReference type="Proteomes" id="UP000054324"/>
    </source>
</evidence>
<evidence type="ECO:0000313" key="1">
    <source>
        <dbReference type="EMBL" id="KER33319.1"/>
    </source>
</evidence>
<dbReference type="AlphaFoldDB" id="A0A075AJG0"/>
<gene>
    <name evidence="1" type="ORF">T265_00816</name>
</gene>
<organism evidence="1 2">
    <name type="scientific">Opisthorchis viverrini</name>
    <name type="common">Southeast Asian liver fluke</name>
    <dbReference type="NCBI Taxonomy" id="6198"/>
    <lineage>
        <taxon>Eukaryota</taxon>
        <taxon>Metazoa</taxon>
        <taxon>Spiralia</taxon>
        <taxon>Lophotrochozoa</taxon>
        <taxon>Platyhelminthes</taxon>
        <taxon>Trematoda</taxon>
        <taxon>Digenea</taxon>
        <taxon>Opisthorchiida</taxon>
        <taxon>Opisthorchiata</taxon>
        <taxon>Opisthorchiidae</taxon>
        <taxon>Opisthorchis</taxon>
    </lineage>
</organism>
<dbReference type="RefSeq" id="XP_009162952.1">
    <property type="nucleotide sequence ID" value="XM_009164688.1"/>
</dbReference>
<dbReference type="Proteomes" id="UP000054324">
    <property type="component" value="Unassembled WGS sequence"/>
</dbReference>
<dbReference type="GeneID" id="20315004"/>
<accession>A0A075AJG0</accession>
<proteinExistence type="predicted"/>
<dbReference type="CTD" id="20315004"/>
<protein>
    <submittedName>
        <fullName evidence="1">Uncharacterized protein</fullName>
    </submittedName>
</protein>